<evidence type="ECO:0000256" key="7">
    <source>
        <dbReference type="ARBA" id="ARBA00022989"/>
    </source>
</evidence>
<dbReference type="Pfam" id="PF00487">
    <property type="entry name" value="FA_desaturase"/>
    <property type="match status" value="1"/>
</dbReference>
<dbReference type="AlphaFoldDB" id="A0A443RV13"/>
<dbReference type="PROSITE" id="PS00476">
    <property type="entry name" value="FATTY_ACID_DESATUR_1"/>
    <property type="match status" value="1"/>
</dbReference>
<evidence type="ECO:0000256" key="12">
    <source>
        <dbReference type="ARBA" id="ARBA00023160"/>
    </source>
</evidence>
<dbReference type="OrthoDB" id="10260134at2759"/>
<evidence type="ECO:0000256" key="13">
    <source>
        <dbReference type="RuleBase" id="RU000581"/>
    </source>
</evidence>
<keyword evidence="12 13" id="KW-0275">Fatty acid biosynthesis</keyword>
<dbReference type="PRINTS" id="PR00075">
    <property type="entry name" value="FACDDSATRASE"/>
</dbReference>
<keyword evidence="10" id="KW-0443">Lipid metabolism</keyword>
<evidence type="ECO:0000256" key="1">
    <source>
        <dbReference type="ARBA" id="ARBA00004141"/>
    </source>
</evidence>
<evidence type="ECO:0000256" key="11">
    <source>
        <dbReference type="ARBA" id="ARBA00023136"/>
    </source>
</evidence>
<evidence type="ECO:0000256" key="5">
    <source>
        <dbReference type="ARBA" id="ARBA00022723"/>
    </source>
</evidence>
<accession>A0A443RV13</accession>
<dbReference type="PANTHER" id="PTHR11351">
    <property type="entry name" value="ACYL-COA DESATURASE"/>
    <property type="match status" value="1"/>
</dbReference>
<dbReference type="GO" id="GO:0006636">
    <property type="term" value="P:unsaturated fatty acid biosynthetic process"/>
    <property type="evidence" value="ECO:0007669"/>
    <property type="project" value="TreeGrafter"/>
</dbReference>
<evidence type="ECO:0000256" key="6">
    <source>
        <dbReference type="ARBA" id="ARBA00022832"/>
    </source>
</evidence>
<sequence>GSIYDWVRDHRVHHKYTETDADPHNAKRGFFFSHIGWLMCKKHPLVLEKGKTIDMSDVANDKIVAFQRKHYYPLVLLCCFLIPTLLPYFLWSESVVNAFLIAGLIRWVIQLHAIFLVNSAAHLWGRRPYDKNINPAENFIVSAIVGGEGFHNYHHVFPWDYRVSELGWLFNPTNTFIDAMAAIGWAYDLRTAKPEMVRMRKMKTGDIHENGHYGYY</sequence>
<evidence type="ECO:0000259" key="15">
    <source>
        <dbReference type="Pfam" id="PF00487"/>
    </source>
</evidence>
<keyword evidence="5" id="KW-0479">Metal-binding</keyword>
<proteinExistence type="inferred from homology"/>
<evidence type="ECO:0000313" key="16">
    <source>
        <dbReference type="EMBL" id="RWS19196.1"/>
    </source>
</evidence>
<evidence type="ECO:0000256" key="9">
    <source>
        <dbReference type="ARBA" id="ARBA00023004"/>
    </source>
</evidence>
<dbReference type="CDD" id="cd03505">
    <property type="entry name" value="Delta9-FADS-like"/>
    <property type="match status" value="1"/>
</dbReference>
<feature type="transmembrane region" description="Helical" evidence="14">
    <location>
        <begin position="71"/>
        <end position="90"/>
    </location>
</feature>
<comment type="subcellular location">
    <subcellularLocation>
        <location evidence="1">Membrane</location>
        <topology evidence="1">Multi-pass membrane protein</topology>
    </subcellularLocation>
</comment>
<dbReference type="STRING" id="299467.A0A443RV13"/>
<comment type="cofactor">
    <cofactor evidence="13">
        <name>Fe(2+)</name>
        <dbReference type="ChEBI" id="CHEBI:29033"/>
    </cofactor>
</comment>
<comment type="caution">
    <text evidence="16">The sequence shown here is derived from an EMBL/GenBank/DDBJ whole genome shotgun (WGS) entry which is preliminary data.</text>
</comment>
<keyword evidence="4 13" id="KW-0812">Transmembrane</keyword>
<name>A0A443RV13_9ACAR</name>
<dbReference type="InterPro" id="IPR005804">
    <property type="entry name" value="FA_desaturase_dom"/>
</dbReference>
<evidence type="ECO:0000256" key="2">
    <source>
        <dbReference type="ARBA" id="ARBA00009295"/>
    </source>
</evidence>
<dbReference type="GO" id="GO:0005789">
    <property type="term" value="C:endoplasmic reticulum membrane"/>
    <property type="evidence" value="ECO:0007669"/>
    <property type="project" value="TreeGrafter"/>
</dbReference>
<keyword evidence="3 13" id="KW-0444">Lipid biosynthesis</keyword>
<dbReference type="Proteomes" id="UP000288716">
    <property type="component" value="Unassembled WGS sequence"/>
</dbReference>
<keyword evidence="9" id="KW-0408">Iron</keyword>
<keyword evidence="8 13" id="KW-0560">Oxidoreductase</keyword>
<comment type="domain">
    <text evidence="13">The histidine box domains are involved in binding the catalytic metal ions.</text>
</comment>
<evidence type="ECO:0000256" key="14">
    <source>
        <dbReference type="SAM" id="Phobius"/>
    </source>
</evidence>
<reference evidence="16 17" key="1">
    <citation type="journal article" date="2018" name="Gigascience">
        <title>Genomes of trombidid mites reveal novel predicted allergens and laterally-transferred genes associated with secondary metabolism.</title>
        <authorList>
            <person name="Dong X."/>
            <person name="Chaisiri K."/>
            <person name="Xia D."/>
            <person name="Armstrong S.D."/>
            <person name="Fang Y."/>
            <person name="Donnelly M.J."/>
            <person name="Kadowaki T."/>
            <person name="McGarry J.W."/>
            <person name="Darby A.C."/>
            <person name="Makepeace B.L."/>
        </authorList>
    </citation>
    <scope>NUCLEOTIDE SEQUENCE [LARGE SCALE GENOMIC DNA]</scope>
    <source>
        <strain evidence="16">UoL-UT</strain>
    </source>
</reference>
<evidence type="ECO:0000256" key="8">
    <source>
        <dbReference type="ARBA" id="ARBA00023002"/>
    </source>
</evidence>
<evidence type="ECO:0000256" key="3">
    <source>
        <dbReference type="ARBA" id="ARBA00022516"/>
    </source>
</evidence>
<organism evidence="16 17">
    <name type="scientific">Leptotrombidium deliense</name>
    <dbReference type="NCBI Taxonomy" id="299467"/>
    <lineage>
        <taxon>Eukaryota</taxon>
        <taxon>Metazoa</taxon>
        <taxon>Ecdysozoa</taxon>
        <taxon>Arthropoda</taxon>
        <taxon>Chelicerata</taxon>
        <taxon>Arachnida</taxon>
        <taxon>Acari</taxon>
        <taxon>Acariformes</taxon>
        <taxon>Trombidiformes</taxon>
        <taxon>Prostigmata</taxon>
        <taxon>Anystina</taxon>
        <taxon>Parasitengona</taxon>
        <taxon>Trombiculoidea</taxon>
        <taxon>Trombiculidae</taxon>
        <taxon>Leptotrombidium</taxon>
    </lineage>
</organism>
<feature type="domain" description="Fatty acid desaturase" evidence="15">
    <location>
        <begin position="2"/>
        <end position="158"/>
    </location>
</feature>
<keyword evidence="11 14" id="KW-0472">Membrane</keyword>
<feature type="non-terminal residue" evidence="16">
    <location>
        <position position="1"/>
    </location>
</feature>
<dbReference type="VEuPathDB" id="VectorBase:LDEU012844"/>
<dbReference type="InterPro" id="IPR015876">
    <property type="entry name" value="Acyl-CoA_DS"/>
</dbReference>
<evidence type="ECO:0000256" key="10">
    <source>
        <dbReference type="ARBA" id="ARBA00023098"/>
    </source>
</evidence>
<keyword evidence="6" id="KW-0276">Fatty acid metabolism</keyword>
<feature type="transmembrane region" description="Helical" evidence="14">
    <location>
        <begin position="96"/>
        <end position="117"/>
    </location>
</feature>
<dbReference type="EMBL" id="NCKV01029039">
    <property type="protein sequence ID" value="RWS19196.1"/>
    <property type="molecule type" value="Genomic_DNA"/>
</dbReference>
<dbReference type="GO" id="GO:0004768">
    <property type="term" value="F:stearoyl-CoA 9-desaturase activity"/>
    <property type="evidence" value="ECO:0007669"/>
    <property type="project" value="TreeGrafter"/>
</dbReference>
<evidence type="ECO:0000256" key="4">
    <source>
        <dbReference type="ARBA" id="ARBA00022692"/>
    </source>
</evidence>
<gene>
    <name evidence="16" type="ORF">B4U80_06177</name>
</gene>
<dbReference type="InterPro" id="IPR001522">
    <property type="entry name" value="FADS-1_CS"/>
</dbReference>
<keyword evidence="7 14" id="KW-1133">Transmembrane helix</keyword>
<dbReference type="PANTHER" id="PTHR11351:SF31">
    <property type="entry name" value="DESATURASE 1, ISOFORM A-RELATED"/>
    <property type="match status" value="1"/>
</dbReference>
<keyword evidence="17" id="KW-1185">Reference proteome</keyword>
<evidence type="ECO:0000313" key="17">
    <source>
        <dbReference type="Proteomes" id="UP000288716"/>
    </source>
</evidence>
<comment type="similarity">
    <text evidence="2 13">Belongs to the fatty acid desaturase type 1 family.</text>
</comment>
<dbReference type="GO" id="GO:0005506">
    <property type="term" value="F:iron ion binding"/>
    <property type="evidence" value="ECO:0007669"/>
    <property type="project" value="TreeGrafter"/>
</dbReference>
<protein>
    <submittedName>
        <fullName evidence="16">Stearoyl-CoA desaturase-like protein</fullName>
    </submittedName>
</protein>